<keyword evidence="5" id="KW-1185">Reference proteome</keyword>
<dbReference type="PANTHER" id="PTHR33392:SF6">
    <property type="entry name" value="POLYISOPRENYL-TEICHOIC ACID--PEPTIDOGLYCAN TEICHOIC ACID TRANSFERASE TAGU"/>
    <property type="match status" value="1"/>
</dbReference>
<dbReference type="Gene3D" id="3.40.630.190">
    <property type="entry name" value="LCP protein"/>
    <property type="match status" value="1"/>
</dbReference>
<feature type="region of interest" description="Disordered" evidence="2">
    <location>
        <begin position="1"/>
        <end position="21"/>
    </location>
</feature>
<accession>A0A1Y3UBU0</accession>
<proteinExistence type="inferred from homology"/>
<evidence type="ECO:0000256" key="2">
    <source>
        <dbReference type="SAM" id="MobiDB-lite"/>
    </source>
</evidence>
<dbReference type="eggNOG" id="COG1316">
    <property type="taxonomic scope" value="Bacteria"/>
</dbReference>
<evidence type="ECO:0000256" key="1">
    <source>
        <dbReference type="ARBA" id="ARBA00006068"/>
    </source>
</evidence>
<dbReference type="InterPro" id="IPR050922">
    <property type="entry name" value="LytR/CpsA/Psr_CW_biosynth"/>
</dbReference>
<evidence type="ECO:0000313" key="5">
    <source>
        <dbReference type="Proteomes" id="UP000196560"/>
    </source>
</evidence>
<protein>
    <recommendedName>
        <fullName evidence="3">Cell envelope-related transcriptional attenuator domain-containing protein</fullName>
    </recommendedName>
</protein>
<dbReference type="STRING" id="1118060.GCA_000311845_01175"/>
<dbReference type="EMBL" id="NFHO01000003">
    <property type="protein sequence ID" value="OUN43849.1"/>
    <property type="molecule type" value="Genomic_DNA"/>
</dbReference>
<sequence length="316" mass="33492">MLGSSMSIEDDAERQELEEELTPVNSASDPFYVLILGSDARESDSGSRSDVIMLARVDPSSGSVSLVSIPRDTMVTINGSTQKINAAYAHGGSAMAVRAVSEFAGVPISHFVSVHFEELEEIVDMLGGVWVDIPENISAGNGGMSFKAGNQLLTGEQALAYARERYHVSGGDFGRAQAQRQIVEAVIRQVLASSPVELPGLIGQLANCITTDLSVTDIVGYAQEFLGKELTVYSAICPSYTLNQDGVSYVATMFNEWKRMMQLVDAGLDPNDATAEIPSAQADNADLGAASNSPAPRDYEGLAANAMTTDDVAAVE</sequence>
<feature type="domain" description="Cell envelope-related transcriptional attenuator" evidence="3">
    <location>
        <begin position="48"/>
        <end position="190"/>
    </location>
</feature>
<name>A0A1Y3UBU0_9ACTN</name>
<evidence type="ECO:0000259" key="3">
    <source>
        <dbReference type="Pfam" id="PF03816"/>
    </source>
</evidence>
<comment type="similarity">
    <text evidence="1">Belongs to the LytR/CpsA/Psr (LCP) family.</text>
</comment>
<dbReference type="PANTHER" id="PTHR33392">
    <property type="entry name" value="POLYISOPRENYL-TEICHOIC ACID--PEPTIDOGLYCAN TEICHOIC ACID TRANSFERASE TAGU"/>
    <property type="match status" value="1"/>
</dbReference>
<reference evidence="5" key="1">
    <citation type="submission" date="2017-04" db="EMBL/GenBank/DDBJ databases">
        <title>Function of individual gut microbiota members based on whole genome sequencing of pure cultures obtained from chicken caecum.</title>
        <authorList>
            <person name="Medvecky M."/>
            <person name="Cejkova D."/>
            <person name="Polansky O."/>
            <person name="Karasova D."/>
            <person name="Kubasova T."/>
            <person name="Cizek A."/>
            <person name="Rychlik I."/>
        </authorList>
    </citation>
    <scope>NUCLEOTIDE SEQUENCE [LARGE SCALE GENOMIC DNA]</scope>
    <source>
        <strain evidence="5">An70</strain>
    </source>
</reference>
<dbReference type="Proteomes" id="UP000196560">
    <property type="component" value="Unassembled WGS sequence"/>
</dbReference>
<dbReference type="Pfam" id="PF03816">
    <property type="entry name" value="LytR_cpsA_psr"/>
    <property type="match status" value="1"/>
</dbReference>
<organism evidence="4 5">
    <name type="scientific">Enorma massiliensis</name>
    <dbReference type="NCBI Taxonomy" id="1472761"/>
    <lineage>
        <taxon>Bacteria</taxon>
        <taxon>Bacillati</taxon>
        <taxon>Actinomycetota</taxon>
        <taxon>Coriobacteriia</taxon>
        <taxon>Coriobacteriales</taxon>
        <taxon>Coriobacteriaceae</taxon>
        <taxon>Enorma</taxon>
    </lineage>
</organism>
<dbReference type="AlphaFoldDB" id="A0A1Y3UBU0"/>
<dbReference type="NCBIfam" id="TIGR00350">
    <property type="entry name" value="lytR_cpsA_psr"/>
    <property type="match status" value="1"/>
</dbReference>
<comment type="caution">
    <text evidence="4">The sequence shown here is derived from an EMBL/GenBank/DDBJ whole genome shotgun (WGS) entry which is preliminary data.</text>
</comment>
<dbReference type="InterPro" id="IPR004474">
    <property type="entry name" value="LytR_CpsA_psr"/>
</dbReference>
<gene>
    <name evidence="4" type="ORF">B5G21_02915</name>
</gene>
<evidence type="ECO:0000313" key="4">
    <source>
        <dbReference type="EMBL" id="OUN43849.1"/>
    </source>
</evidence>
<feature type="compositionally biased region" description="Acidic residues" evidence="2">
    <location>
        <begin position="8"/>
        <end position="21"/>
    </location>
</feature>
<feature type="region of interest" description="Disordered" evidence="2">
    <location>
        <begin position="272"/>
        <end position="316"/>
    </location>
</feature>